<keyword evidence="5" id="KW-1185">Reference proteome</keyword>
<keyword evidence="2" id="KW-0560">Oxidoreductase</keyword>
<dbReference type="InterPro" id="IPR051609">
    <property type="entry name" value="NmrA/Isoflavone_reductase-like"/>
</dbReference>
<dbReference type="PANTHER" id="PTHR47706:SF9">
    <property type="entry name" value="NMRA-LIKE DOMAIN-CONTAINING PROTEIN-RELATED"/>
    <property type="match status" value="1"/>
</dbReference>
<evidence type="ECO:0000259" key="3">
    <source>
        <dbReference type="Pfam" id="PF05368"/>
    </source>
</evidence>
<organism evidence="4 5">
    <name type="scientific">Suillus luteus UH-Slu-Lm8-n1</name>
    <dbReference type="NCBI Taxonomy" id="930992"/>
    <lineage>
        <taxon>Eukaryota</taxon>
        <taxon>Fungi</taxon>
        <taxon>Dikarya</taxon>
        <taxon>Basidiomycota</taxon>
        <taxon>Agaricomycotina</taxon>
        <taxon>Agaricomycetes</taxon>
        <taxon>Agaricomycetidae</taxon>
        <taxon>Boletales</taxon>
        <taxon>Suillineae</taxon>
        <taxon>Suillaceae</taxon>
        <taxon>Suillus</taxon>
    </lineage>
</organism>
<dbReference type="InterPro" id="IPR036291">
    <property type="entry name" value="NAD(P)-bd_dom_sf"/>
</dbReference>
<dbReference type="OrthoDB" id="5283654at2759"/>
<protein>
    <submittedName>
        <fullName evidence="4">Unplaced genomic scaffold CY34scaffold_164, whole genome shotgun sequence</fullName>
    </submittedName>
</protein>
<dbReference type="AlphaFoldDB" id="A0A0D0AFX2"/>
<accession>A0A0D0AFX2</accession>
<dbReference type="EMBL" id="KN835295">
    <property type="protein sequence ID" value="KIK40646.1"/>
    <property type="molecule type" value="Genomic_DNA"/>
</dbReference>
<sequence length="293" mass="31350">MSEQLFKSFAIIGAGPNIGIHIVKAFLAISTPILIIARPASTNVAALPVDDPNLKVVRADYTSVSEISTILREYKVDVLISAVTLVFGGVVGQNVLADAAKEAGVKLFVPSEFGIKPQLAKGGLAFQKTDFAVYAKSIGLPTLRVFNGLFYEFVPWLTALADTGKFHILNKGETPGSFTAVSDVAGYVAHILTTQPPSRLLDVEIHIEGQRATLSEIGVLYKGRAPVVHCDALPTEGVVNAHFRTFIQKHVEAGGGSCGWNPVTESDDADSANRDNSLWEGHRWLTVSEALGL</sequence>
<dbReference type="STRING" id="930992.A0A0D0AFX2"/>
<feature type="domain" description="NmrA-like" evidence="3">
    <location>
        <begin position="9"/>
        <end position="222"/>
    </location>
</feature>
<dbReference type="HOGENOM" id="CLU_044876_6_1_1"/>
<reference evidence="4 5" key="1">
    <citation type="submission" date="2014-04" db="EMBL/GenBank/DDBJ databases">
        <authorList>
            <consortium name="DOE Joint Genome Institute"/>
            <person name="Kuo A."/>
            <person name="Ruytinx J."/>
            <person name="Rineau F."/>
            <person name="Colpaert J."/>
            <person name="Kohler A."/>
            <person name="Nagy L.G."/>
            <person name="Floudas D."/>
            <person name="Copeland A."/>
            <person name="Barry K.W."/>
            <person name="Cichocki N."/>
            <person name="Veneault-Fourrey C."/>
            <person name="LaButti K."/>
            <person name="Lindquist E.A."/>
            <person name="Lipzen A."/>
            <person name="Lundell T."/>
            <person name="Morin E."/>
            <person name="Murat C."/>
            <person name="Sun H."/>
            <person name="Tunlid A."/>
            <person name="Henrissat B."/>
            <person name="Grigoriev I.V."/>
            <person name="Hibbett D.S."/>
            <person name="Martin F."/>
            <person name="Nordberg H.P."/>
            <person name="Cantor M.N."/>
            <person name="Hua S.X."/>
        </authorList>
    </citation>
    <scope>NUCLEOTIDE SEQUENCE [LARGE SCALE GENOMIC DNA]</scope>
    <source>
        <strain evidence="4 5">UH-Slu-Lm8-n1</strain>
    </source>
</reference>
<reference evidence="5" key="2">
    <citation type="submission" date="2015-01" db="EMBL/GenBank/DDBJ databases">
        <title>Evolutionary Origins and Diversification of the Mycorrhizal Mutualists.</title>
        <authorList>
            <consortium name="DOE Joint Genome Institute"/>
            <consortium name="Mycorrhizal Genomics Consortium"/>
            <person name="Kohler A."/>
            <person name="Kuo A."/>
            <person name="Nagy L.G."/>
            <person name="Floudas D."/>
            <person name="Copeland A."/>
            <person name="Barry K.W."/>
            <person name="Cichocki N."/>
            <person name="Veneault-Fourrey C."/>
            <person name="LaButti K."/>
            <person name="Lindquist E.A."/>
            <person name="Lipzen A."/>
            <person name="Lundell T."/>
            <person name="Morin E."/>
            <person name="Murat C."/>
            <person name="Riley R."/>
            <person name="Ohm R."/>
            <person name="Sun H."/>
            <person name="Tunlid A."/>
            <person name="Henrissat B."/>
            <person name="Grigoriev I.V."/>
            <person name="Hibbett D.S."/>
            <person name="Martin F."/>
        </authorList>
    </citation>
    <scope>NUCLEOTIDE SEQUENCE [LARGE SCALE GENOMIC DNA]</scope>
    <source>
        <strain evidence="5">UH-Slu-Lm8-n1</strain>
    </source>
</reference>
<evidence type="ECO:0000313" key="4">
    <source>
        <dbReference type="EMBL" id="KIK40646.1"/>
    </source>
</evidence>
<dbReference type="Gene3D" id="3.40.50.720">
    <property type="entry name" value="NAD(P)-binding Rossmann-like Domain"/>
    <property type="match status" value="1"/>
</dbReference>
<evidence type="ECO:0000256" key="2">
    <source>
        <dbReference type="ARBA" id="ARBA00023002"/>
    </source>
</evidence>
<dbReference type="SUPFAM" id="SSF51735">
    <property type="entry name" value="NAD(P)-binding Rossmann-fold domains"/>
    <property type="match status" value="1"/>
</dbReference>
<name>A0A0D0AFX2_9AGAM</name>
<keyword evidence="1" id="KW-0521">NADP</keyword>
<dbReference type="GO" id="GO:0016491">
    <property type="term" value="F:oxidoreductase activity"/>
    <property type="evidence" value="ECO:0007669"/>
    <property type="project" value="UniProtKB-KW"/>
</dbReference>
<dbReference type="PANTHER" id="PTHR47706">
    <property type="entry name" value="NMRA-LIKE FAMILY PROTEIN"/>
    <property type="match status" value="1"/>
</dbReference>
<dbReference type="Proteomes" id="UP000054485">
    <property type="component" value="Unassembled WGS sequence"/>
</dbReference>
<evidence type="ECO:0000256" key="1">
    <source>
        <dbReference type="ARBA" id="ARBA00022857"/>
    </source>
</evidence>
<dbReference type="InParanoid" id="A0A0D0AFX2"/>
<proteinExistence type="predicted"/>
<gene>
    <name evidence="4" type="ORF">CY34DRAFT_807005</name>
</gene>
<dbReference type="Pfam" id="PF05368">
    <property type="entry name" value="NmrA"/>
    <property type="match status" value="1"/>
</dbReference>
<dbReference type="InterPro" id="IPR008030">
    <property type="entry name" value="NmrA-like"/>
</dbReference>
<evidence type="ECO:0000313" key="5">
    <source>
        <dbReference type="Proteomes" id="UP000054485"/>
    </source>
</evidence>